<comment type="caution">
    <text evidence="2">The sequence shown here is derived from an EMBL/GenBank/DDBJ whole genome shotgun (WGS) entry which is preliminary data.</text>
</comment>
<feature type="region of interest" description="Disordered" evidence="1">
    <location>
        <begin position="85"/>
        <end position="160"/>
    </location>
</feature>
<feature type="compositionally biased region" description="Acidic residues" evidence="1">
    <location>
        <begin position="109"/>
        <end position="129"/>
    </location>
</feature>
<gene>
    <name evidence="2" type="ORF">V5N11_033352</name>
</gene>
<accession>A0ABD0Z5R0</accession>
<sequence length="160" mass="18432">MAKILAGRRRYFGHKPTVRPNAKKLYRLFLNKENTTWEEFSSRVRSFQRGFMGEPKEVRAGRGEFHENPSTCICEDTEAKAKAQIESRKLGKKNKSTNKDAAAIVTNDDQTEEDEPDWSEPDYEEEQSDLQDRGLYNGTSLDYDDPSTSEEPELEEMLSD</sequence>
<keyword evidence="3" id="KW-1185">Reference proteome</keyword>
<proteinExistence type="predicted"/>
<dbReference type="PANTHER" id="PTHR31818">
    <property type="entry name" value="O-FUCOSYLTRANSFERASE 16"/>
    <property type="match status" value="1"/>
</dbReference>
<dbReference type="Proteomes" id="UP001558713">
    <property type="component" value="Unassembled WGS sequence"/>
</dbReference>
<protein>
    <submittedName>
        <fullName evidence="2">O-fucosyltransferase 16</fullName>
    </submittedName>
</protein>
<feature type="compositionally biased region" description="Acidic residues" evidence="1">
    <location>
        <begin position="142"/>
        <end position="160"/>
    </location>
</feature>
<evidence type="ECO:0000256" key="1">
    <source>
        <dbReference type="SAM" id="MobiDB-lite"/>
    </source>
</evidence>
<name>A0ABD0Z5R0_CARAN</name>
<dbReference type="PANTHER" id="PTHR31818:SF1">
    <property type="entry name" value="O-FUCOSYLTRANSFERASE 16"/>
    <property type="match status" value="1"/>
</dbReference>
<dbReference type="AlphaFoldDB" id="A0ABD0Z5R0"/>
<dbReference type="EMBL" id="JBANAX010000882">
    <property type="protein sequence ID" value="KAL1190048.1"/>
    <property type="molecule type" value="Genomic_DNA"/>
</dbReference>
<organism evidence="2 3">
    <name type="scientific">Cardamine amara subsp. amara</name>
    <dbReference type="NCBI Taxonomy" id="228776"/>
    <lineage>
        <taxon>Eukaryota</taxon>
        <taxon>Viridiplantae</taxon>
        <taxon>Streptophyta</taxon>
        <taxon>Embryophyta</taxon>
        <taxon>Tracheophyta</taxon>
        <taxon>Spermatophyta</taxon>
        <taxon>Magnoliopsida</taxon>
        <taxon>eudicotyledons</taxon>
        <taxon>Gunneridae</taxon>
        <taxon>Pentapetalae</taxon>
        <taxon>rosids</taxon>
        <taxon>malvids</taxon>
        <taxon>Brassicales</taxon>
        <taxon>Brassicaceae</taxon>
        <taxon>Cardamineae</taxon>
        <taxon>Cardamine</taxon>
    </lineage>
</organism>
<reference evidence="2 3" key="1">
    <citation type="submission" date="2024-04" db="EMBL/GenBank/DDBJ databases">
        <title>Genome assembly C_amara_ONT_v2.</title>
        <authorList>
            <person name="Yant L."/>
            <person name="Moore C."/>
            <person name="Slenker M."/>
        </authorList>
    </citation>
    <scope>NUCLEOTIDE SEQUENCE [LARGE SCALE GENOMIC DNA]</scope>
    <source>
        <tissue evidence="2">Leaf</tissue>
    </source>
</reference>
<evidence type="ECO:0000313" key="2">
    <source>
        <dbReference type="EMBL" id="KAL1190048.1"/>
    </source>
</evidence>
<evidence type="ECO:0000313" key="3">
    <source>
        <dbReference type="Proteomes" id="UP001558713"/>
    </source>
</evidence>